<evidence type="ECO:0000313" key="1">
    <source>
        <dbReference type="EMBL" id="UVA77123.1"/>
    </source>
</evidence>
<sequence>MAIAFDKQNLDAAVAAVMRSALEKEQKWIPQLGGAVVRLTEDGDVRSYLMARASEAYTQAAQLPGGIQVARIEGVPYSPVGFVFEPHAGEMLPAPVRIEGDTGEVQHLAYFWAVL</sequence>
<gene>
    <name evidence="1" type="ORF">NTU39_00265</name>
</gene>
<evidence type="ECO:0000313" key="2">
    <source>
        <dbReference type="Proteomes" id="UP001058980"/>
    </source>
</evidence>
<name>A0ABY5QB11_9BURK</name>
<organism evidence="1 2">
    <name type="scientific">Pandoraea commovens</name>
    <dbReference type="NCBI Taxonomy" id="2508289"/>
    <lineage>
        <taxon>Bacteria</taxon>
        <taxon>Pseudomonadati</taxon>
        <taxon>Pseudomonadota</taxon>
        <taxon>Betaproteobacteria</taxon>
        <taxon>Burkholderiales</taxon>
        <taxon>Burkholderiaceae</taxon>
        <taxon>Pandoraea</taxon>
    </lineage>
</organism>
<dbReference type="RefSeq" id="WP_257957791.1">
    <property type="nucleotide sequence ID" value="NZ_CP102779.1"/>
</dbReference>
<reference evidence="1" key="1">
    <citation type="submission" date="2022-08" db="EMBL/GenBank/DDBJ databases">
        <title>Multi-unit outbreak of Pandoraea commovens among non-cystic fibrosis intensive care patients from 2019 to 2021 in Berlin, Germany.</title>
        <authorList>
            <person name="Menzel P."/>
        </authorList>
    </citation>
    <scope>NUCLEOTIDE SEQUENCE</scope>
    <source>
        <strain evidence="1">LB-19-202-79</strain>
        <plasmid evidence="1">unnamed</plasmid>
    </source>
</reference>
<keyword evidence="2" id="KW-1185">Reference proteome</keyword>
<dbReference type="EMBL" id="CP102779">
    <property type="protein sequence ID" value="UVA77123.1"/>
    <property type="molecule type" value="Genomic_DNA"/>
</dbReference>
<keyword evidence="1" id="KW-0614">Plasmid</keyword>
<geneLocation type="plasmid" evidence="1 2">
    <name>unnamed</name>
</geneLocation>
<accession>A0ABY5QB11</accession>
<protein>
    <submittedName>
        <fullName evidence="1">Uncharacterized protein</fullName>
    </submittedName>
</protein>
<proteinExistence type="predicted"/>
<dbReference type="Proteomes" id="UP001058980">
    <property type="component" value="Plasmid unnamed"/>
</dbReference>